<dbReference type="RefSeq" id="WP_012678010.1">
    <property type="nucleotide sequence ID" value="NZ_JAUE01000036.1"/>
</dbReference>
<organism evidence="1 2">
    <name type="scientific">Streptococcus equi subsp. zooepidemicus Sz4is</name>
    <dbReference type="NCBI Taxonomy" id="1381082"/>
    <lineage>
        <taxon>Bacteria</taxon>
        <taxon>Bacillati</taxon>
        <taxon>Bacillota</taxon>
        <taxon>Bacilli</taxon>
        <taxon>Lactobacillales</taxon>
        <taxon>Streptococcaceae</taxon>
        <taxon>Streptococcus</taxon>
    </lineage>
</organism>
<dbReference type="AlphaFoldDB" id="A0AAW3GMM7"/>
<proteinExistence type="predicted"/>
<evidence type="ECO:0000313" key="1">
    <source>
        <dbReference type="EMBL" id="KIS17754.1"/>
    </source>
</evidence>
<name>A0AAW3GMM7_STRSZ</name>
<protein>
    <submittedName>
        <fullName evidence="1">Uncharacterized protein</fullName>
    </submittedName>
</protein>
<dbReference type="EMBL" id="JAUE01000036">
    <property type="protein sequence ID" value="KIS17754.1"/>
    <property type="molecule type" value="Genomic_DNA"/>
</dbReference>
<gene>
    <name evidence="1" type="ORF">AT55_01598</name>
</gene>
<comment type="caution">
    <text evidence="1">The sequence shown here is derived from an EMBL/GenBank/DDBJ whole genome shotgun (WGS) entry which is preliminary data.</text>
</comment>
<dbReference type="Proteomes" id="UP000032278">
    <property type="component" value="Unassembled WGS sequence"/>
</dbReference>
<evidence type="ECO:0000313" key="2">
    <source>
        <dbReference type="Proteomes" id="UP000032278"/>
    </source>
</evidence>
<accession>A0AAW3GMM7</accession>
<sequence length="86" mass="9745">MNITDKQYKNLSNEVYNLDPGNKKYNPSLKEEVIFRTGNTNYKILKTEDNLDNGMQAMAIAPIKGGEVGKSHIMIVYVKSSYWLAS</sequence>
<reference evidence="1 2" key="1">
    <citation type="submission" date="2013-11" db="EMBL/GenBank/DDBJ databases">
        <authorList>
            <person name="da Piedade I."/>
            <person name="Tang M.H.E."/>
            <person name="Bojesen A.M."/>
        </authorList>
    </citation>
    <scope>NUCLEOTIDE SEQUENCE [LARGE SCALE GENOMIC DNA]</scope>
    <source>
        <strain evidence="1 2">Sz4is</strain>
    </source>
</reference>